<dbReference type="PANTHER" id="PTHR11070:SF45">
    <property type="entry name" value="DNA 3'-5' HELICASE"/>
    <property type="match status" value="1"/>
</dbReference>
<evidence type="ECO:0000256" key="6">
    <source>
        <dbReference type="SAM" id="MobiDB-lite"/>
    </source>
</evidence>
<dbReference type="InterPro" id="IPR027785">
    <property type="entry name" value="UvrD-like_helicase_C"/>
</dbReference>
<feature type="binding site" evidence="5">
    <location>
        <begin position="204"/>
        <end position="211"/>
    </location>
    <ligand>
        <name>ATP</name>
        <dbReference type="ChEBI" id="CHEBI:30616"/>
    </ligand>
</feature>
<accession>A0A2T0T689</accession>
<keyword evidence="1 5" id="KW-0547">Nucleotide-binding</keyword>
<dbReference type="GO" id="GO:0000725">
    <property type="term" value="P:recombinational repair"/>
    <property type="evidence" value="ECO:0007669"/>
    <property type="project" value="TreeGrafter"/>
</dbReference>
<dbReference type="InterPro" id="IPR027417">
    <property type="entry name" value="P-loop_NTPase"/>
</dbReference>
<dbReference type="InterPro" id="IPR014016">
    <property type="entry name" value="UvrD-like_ATP-bd"/>
</dbReference>
<dbReference type="AlphaFoldDB" id="A0A2T0T689"/>
<protein>
    <submittedName>
        <fullName evidence="8">DNA helicase IV</fullName>
    </submittedName>
</protein>
<feature type="domain" description="UvrD-like helicase ATP-binding" evidence="7">
    <location>
        <begin position="183"/>
        <end position="534"/>
    </location>
</feature>
<dbReference type="GO" id="GO:0016787">
    <property type="term" value="F:hydrolase activity"/>
    <property type="evidence" value="ECO:0007669"/>
    <property type="project" value="UniProtKB-UniRule"/>
</dbReference>
<dbReference type="RefSeq" id="WP_245888135.1">
    <property type="nucleotide sequence ID" value="NZ_PVTG01000019.1"/>
</dbReference>
<evidence type="ECO:0000313" key="8">
    <source>
        <dbReference type="EMBL" id="PRY41174.1"/>
    </source>
</evidence>
<reference evidence="8 9" key="1">
    <citation type="submission" date="2018-03" db="EMBL/GenBank/DDBJ databases">
        <title>Genomic Encyclopedia of Archaeal and Bacterial Type Strains, Phase II (KMG-II): from individual species to whole genera.</title>
        <authorList>
            <person name="Goeker M."/>
        </authorList>
    </citation>
    <scope>NUCLEOTIDE SEQUENCE [LARGE SCALE GENOMIC DNA]</scope>
    <source>
        <strain evidence="8 9">DSM 45416</strain>
    </source>
</reference>
<gene>
    <name evidence="8" type="ORF">LY71_11956</name>
</gene>
<dbReference type="EMBL" id="PVTG01000019">
    <property type="protein sequence ID" value="PRY41174.1"/>
    <property type="molecule type" value="Genomic_DNA"/>
</dbReference>
<dbReference type="Proteomes" id="UP000239210">
    <property type="component" value="Unassembled WGS sequence"/>
</dbReference>
<keyword evidence="2 5" id="KW-0378">Hydrolase</keyword>
<name>A0A2T0T689_9ACTN</name>
<dbReference type="GO" id="GO:0003677">
    <property type="term" value="F:DNA binding"/>
    <property type="evidence" value="ECO:0007669"/>
    <property type="project" value="InterPro"/>
</dbReference>
<feature type="region of interest" description="Disordered" evidence="6">
    <location>
        <begin position="363"/>
        <end position="383"/>
    </location>
</feature>
<evidence type="ECO:0000256" key="5">
    <source>
        <dbReference type="PROSITE-ProRule" id="PRU00560"/>
    </source>
</evidence>
<keyword evidence="4 5" id="KW-0067">ATP-binding</keyword>
<organism evidence="8 9">
    <name type="scientific">Geodermatophilus tzadiensis</name>
    <dbReference type="NCBI Taxonomy" id="1137988"/>
    <lineage>
        <taxon>Bacteria</taxon>
        <taxon>Bacillati</taxon>
        <taxon>Actinomycetota</taxon>
        <taxon>Actinomycetes</taxon>
        <taxon>Geodermatophilales</taxon>
        <taxon>Geodermatophilaceae</taxon>
        <taxon>Geodermatophilus</taxon>
    </lineage>
</organism>
<dbReference type="GO" id="GO:0005829">
    <property type="term" value="C:cytosol"/>
    <property type="evidence" value="ECO:0007669"/>
    <property type="project" value="TreeGrafter"/>
</dbReference>
<dbReference type="Gene3D" id="3.40.50.300">
    <property type="entry name" value="P-loop containing nucleotide triphosphate hydrolases"/>
    <property type="match status" value="2"/>
</dbReference>
<dbReference type="Pfam" id="PF13245">
    <property type="entry name" value="AAA_19"/>
    <property type="match status" value="1"/>
</dbReference>
<dbReference type="Pfam" id="PF13538">
    <property type="entry name" value="UvrD_C_2"/>
    <property type="match status" value="1"/>
</dbReference>
<evidence type="ECO:0000259" key="7">
    <source>
        <dbReference type="PROSITE" id="PS51198"/>
    </source>
</evidence>
<proteinExistence type="predicted"/>
<comment type="caution">
    <text evidence="8">The sequence shown here is derived from an EMBL/GenBank/DDBJ whole genome shotgun (WGS) entry which is preliminary data.</text>
</comment>
<dbReference type="InterPro" id="IPR000212">
    <property type="entry name" value="DNA_helicase_UvrD/REP"/>
</dbReference>
<dbReference type="GO" id="GO:0043138">
    <property type="term" value="F:3'-5' DNA helicase activity"/>
    <property type="evidence" value="ECO:0007669"/>
    <property type="project" value="TreeGrafter"/>
</dbReference>
<keyword evidence="3 5" id="KW-0347">Helicase</keyword>
<dbReference type="SUPFAM" id="SSF52540">
    <property type="entry name" value="P-loop containing nucleoside triphosphate hydrolases"/>
    <property type="match status" value="1"/>
</dbReference>
<sequence length="687" mass="72527">MSAIPTDTTATAATDPVLAAERAHLARAGDCLTEMRTAASAVVDAGVDAWASERLGAARAERLRSLAADPGVPPFFGRTDTGEETFHIGRRHVRDAAGRPVVIDWRAPMSRPFYRASAADPQGLVRRRRFGFSGGELTSYEDELLGAGEGGDGTLLRDDTGSRVLLQEIERPRSGPMRDIVATIQPEQDEIVRAPLAESVCVQGAPGTGKTAVGLHRAAYLLYTHGGQLARTGVLVVGPNRAFLRYIEQVLPTLGEVDVEQTTVAGLTGRVPVRAQDRPEVAVLKGDARMAAVLERALWGAIAKPADDVLVPLAGRRYRVPVERLKRYVDDLRRRGRVPDDQQRLHHAAGRERLALLLAEDARRQQEEAGGSPTDAETRRAARSPEVRAFCDAVWPARDAAGLVAALLTDPAVLARAARGLLTDDEQALLLRPATRSPRTAPWTEADAVLVDEAAGLIERTSGYGHVVVDEAQDLSPMQCRAVARRLAAGSLTVLGDLAQATSPWSPSDWAPTLAGLGRPETSVRPLTRGYRVPAEVLDYANRLLPAIAPGLPAATAVRREPGALEVRPVADLAGPLADVVTALAAGPGSVGVVCADAAVPGVARALRDAGLPAAVLADDGTAAERVAVVPATLAKGLEFDAVVVADPAAIAAAEPRGLNRLYVVLTRAVSTLVVLHRDDLPAQLAG</sequence>
<dbReference type="PROSITE" id="PS51198">
    <property type="entry name" value="UVRD_HELICASE_ATP_BIND"/>
    <property type="match status" value="1"/>
</dbReference>
<evidence type="ECO:0000256" key="4">
    <source>
        <dbReference type="ARBA" id="ARBA00022840"/>
    </source>
</evidence>
<evidence type="ECO:0000313" key="9">
    <source>
        <dbReference type="Proteomes" id="UP000239210"/>
    </source>
</evidence>
<evidence type="ECO:0000256" key="3">
    <source>
        <dbReference type="ARBA" id="ARBA00022806"/>
    </source>
</evidence>
<evidence type="ECO:0000256" key="2">
    <source>
        <dbReference type="ARBA" id="ARBA00022801"/>
    </source>
</evidence>
<keyword evidence="9" id="KW-1185">Reference proteome</keyword>
<dbReference type="GO" id="GO:0005524">
    <property type="term" value="F:ATP binding"/>
    <property type="evidence" value="ECO:0007669"/>
    <property type="project" value="UniProtKB-UniRule"/>
</dbReference>
<evidence type="ECO:0000256" key="1">
    <source>
        <dbReference type="ARBA" id="ARBA00022741"/>
    </source>
</evidence>
<dbReference type="PANTHER" id="PTHR11070">
    <property type="entry name" value="UVRD / RECB / PCRA DNA HELICASE FAMILY MEMBER"/>
    <property type="match status" value="1"/>
</dbReference>